<dbReference type="Gene3D" id="3.10.450.160">
    <property type="entry name" value="inner membrane protein cigr"/>
    <property type="match status" value="1"/>
</dbReference>
<protein>
    <submittedName>
        <fullName evidence="3">Ni/Co efflux regulator RcnB</fullName>
    </submittedName>
</protein>
<evidence type="ECO:0000313" key="4">
    <source>
        <dbReference type="Proteomes" id="UP000555546"/>
    </source>
</evidence>
<evidence type="ECO:0000256" key="1">
    <source>
        <dbReference type="SAM" id="MobiDB-lite"/>
    </source>
</evidence>
<sequence length="107" mass="11920">MKSIVLALTAVSLLAAPAAMAQPYSSQHGKPSYSKMHKSGPKHDMGRHNGWKKGNRLPPNYRGHVVKNYSHYRLRKPPRGYHWVKVNNDYMLIGIASGIISSIIAGR</sequence>
<feature type="region of interest" description="Disordered" evidence="1">
    <location>
        <begin position="22"/>
        <end position="45"/>
    </location>
</feature>
<proteinExistence type="predicted"/>
<feature type="chain" id="PRO_5031010202" evidence="2">
    <location>
        <begin position="22"/>
        <end position="107"/>
    </location>
</feature>
<evidence type="ECO:0000313" key="3">
    <source>
        <dbReference type="EMBL" id="MBB5701400.1"/>
    </source>
</evidence>
<dbReference type="InterPro" id="IPR024572">
    <property type="entry name" value="RcnB"/>
</dbReference>
<reference evidence="3 4" key="1">
    <citation type="submission" date="2020-08" db="EMBL/GenBank/DDBJ databases">
        <title>Genomic Encyclopedia of Type Strains, Phase IV (KMG-IV): sequencing the most valuable type-strain genomes for metagenomic binning, comparative biology and taxonomic classification.</title>
        <authorList>
            <person name="Goeker M."/>
        </authorList>
    </citation>
    <scope>NUCLEOTIDE SEQUENCE [LARGE SCALE GENOMIC DNA]</scope>
    <source>
        <strain evidence="3 4">DSM 26944</strain>
    </source>
</reference>
<gene>
    <name evidence="3" type="ORF">FHS76_001251</name>
</gene>
<dbReference type="Pfam" id="PF11776">
    <property type="entry name" value="RcnB"/>
    <property type="match status" value="1"/>
</dbReference>
<dbReference type="RefSeq" id="WP_183649570.1">
    <property type="nucleotide sequence ID" value="NZ_JACIJG010000004.1"/>
</dbReference>
<comment type="caution">
    <text evidence="3">The sequence shown here is derived from an EMBL/GenBank/DDBJ whole genome shotgun (WGS) entry which is preliminary data.</text>
</comment>
<organism evidence="3 4">
    <name type="scientific">Brucella daejeonensis</name>
    <dbReference type="NCBI Taxonomy" id="659015"/>
    <lineage>
        <taxon>Bacteria</taxon>
        <taxon>Pseudomonadati</taxon>
        <taxon>Pseudomonadota</taxon>
        <taxon>Alphaproteobacteria</taxon>
        <taxon>Hyphomicrobiales</taxon>
        <taxon>Brucellaceae</taxon>
        <taxon>Brucella/Ochrobactrum group</taxon>
        <taxon>Brucella</taxon>
    </lineage>
</organism>
<keyword evidence="4" id="KW-1185">Reference proteome</keyword>
<keyword evidence="2" id="KW-0732">Signal</keyword>
<dbReference type="AlphaFoldDB" id="A0A7W9ELV3"/>
<dbReference type="Proteomes" id="UP000555546">
    <property type="component" value="Unassembled WGS sequence"/>
</dbReference>
<accession>A0A7W9ELV3</accession>
<dbReference type="EMBL" id="JACIJG010000004">
    <property type="protein sequence ID" value="MBB5701400.1"/>
    <property type="molecule type" value="Genomic_DNA"/>
</dbReference>
<feature type="signal peptide" evidence="2">
    <location>
        <begin position="1"/>
        <end position="21"/>
    </location>
</feature>
<evidence type="ECO:0000256" key="2">
    <source>
        <dbReference type="SAM" id="SignalP"/>
    </source>
</evidence>
<name>A0A7W9ELV3_9HYPH</name>